<feature type="transmembrane region" description="Helical" evidence="10">
    <location>
        <begin position="228"/>
        <end position="250"/>
    </location>
</feature>
<dbReference type="PANTHER" id="PTHR42829:SF2">
    <property type="entry name" value="NADH-UBIQUINONE OXIDOREDUCTASE CHAIN 5"/>
    <property type="match status" value="1"/>
</dbReference>
<feature type="transmembrane region" description="Helical" evidence="10">
    <location>
        <begin position="433"/>
        <end position="450"/>
    </location>
</feature>
<dbReference type="EMBL" id="MW199176">
    <property type="protein sequence ID" value="QPN54241.1"/>
    <property type="molecule type" value="Genomic_DNA"/>
</dbReference>
<evidence type="ECO:0000259" key="12">
    <source>
        <dbReference type="Pfam" id="PF00662"/>
    </source>
</evidence>
<organism evidence="13">
    <name type="scientific">Ricinus sp. ADS-2020</name>
    <dbReference type="NCBI Taxonomy" id="2794903"/>
    <lineage>
        <taxon>Eukaryota</taxon>
        <taxon>Metazoa</taxon>
        <taxon>Ecdysozoa</taxon>
        <taxon>Arthropoda</taxon>
        <taxon>Hexapoda</taxon>
        <taxon>Insecta</taxon>
        <taxon>Pterygota</taxon>
        <taxon>Neoptera</taxon>
        <taxon>Paraneoptera</taxon>
        <taxon>Psocodea</taxon>
        <taxon>Troctomorpha</taxon>
        <taxon>Phthiraptera</taxon>
        <taxon>Amblycera</taxon>
        <taxon>Ricinidae</taxon>
        <taxon>Ricinus</taxon>
    </lineage>
</organism>
<keyword evidence="5 10" id="KW-0812">Transmembrane</keyword>
<dbReference type="GO" id="GO:0015990">
    <property type="term" value="P:electron transport coupled proton transport"/>
    <property type="evidence" value="ECO:0007669"/>
    <property type="project" value="TreeGrafter"/>
</dbReference>
<feature type="transmembrane region" description="Helical" evidence="10">
    <location>
        <begin position="256"/>
        <end position="274"/>
    </location>
</feature>
<dbReference type="GO" id="GO:0042773">
    <property type="term" value="P:ATP synthesis coupled electron transport"/>
    <property type="evidence" value="ECO:0007669"/>
    <property type="project" value="InterPro"/>
</dbReference>
<sequence length="543" mass="63143">MKWMIPFFSLLSFFSFFLSLKFIDQEFILSISFFQLYVNLSFYLIFDFFSCFFFFSVSVISLCVILYSVKYMEEEVLFKQFFVMLTGFVLSMVILIFSGNLLTAMVGWDGLGFSSLLLIVYYYSPSSLKAGMTTFLCNRIGDSFMIISLCLFFFFFPSFLLESNFFLSFLIMLTAITKSAQIPFSAWLPAAMAAPTPISSLVHSSTLVTAGIYLLFRFNELWKNNENLKLILSILALITLLLASLCALNEWDIKKIIAFSTLSQLGMMMFLLSVNMLNMTFFHLITHAFIKALLFMSAGYLIHSFYNNQDIRKINVFYSPMLFSIFFFSSISLCGFPFLSGFYSKDFVIENVMSNNYSIQELIFILSIFSTLIYTFRLFKFLNENSVSFFNSIYEMKMIIPMLILMILSSSSGSLMSWLFLENLNSSSMFEKSLSLSFILIFSILSWYLPQFKSFFISKIWFILSIYEFFSFSLIFSFKFMMIVEKPGIFSFIHSMVEKLLTDSKLNWSLKMMKMIEFFTILMILISILFNSTVNNSLPLFWL</sequence>
<feature type="transmembrane region" description="Helical" evidence="10">
    <location>
        <begin position="144"/>
        <end position="177"/>
    </location>
</feature>
<evidence type="ECO:0000256" key="9">
    <source>
        <dbReference type="ARBA" id="ARBA00049551"/>
    </source>
</evidence>
<dbReference type="Pfam" id="PF00662">
    <property type="entry name" value="Proton_antipo_N"/>
    <property type="match status" value="1"/>
</dbReference>
<dbReference type="PANTHER" id="PTHR42829">
    <property type="entry name" value="NADH-UBIQUINONE OXIDOREDUCTASE CHAIN 5"/>
    <property type="match status" value="1"/>
</dbReference>
<proteinExistence type="inferred from homology"/>
<evidence type="ECO:0000256" key="4">
    <source>
        <dbReference type="ARBA" id="ARBA00021096"/>
    </source>
</evidence>
<evidence type="ECO:0000256" key="1">
    <source>
        <dbReference type="ARBA" id="ARBA00003257"/>
    </source>
</evidence>
<feature type="transmembrane region" description="Helical" evidence="10">
    <location>
        <begin position="45"/>
        <end position="69"/>
    </location>
</feature>
<evidence type="ECO:0000256" key="6">
    <source>
        <dbReference type="ARBA" id="ARBA00022982"/>
    </source>
</evidence>
<comment type="function">
    <text evidence="10">Core subunit of the mitochondrial membrane respiratory chain NADH dehydrogenase (Complex I) which catalyzes electron transfer from NADH through the respiratory chain, using ubiquinone as an electron acceptor. Essential for the catalytic activity and assembly of complex I.</text>
</comment>
<evidence type="ECO:0000259" key="11">
    <source>
        <dbReference type="Pfam" id="PF00361"/>
    </source>
</evidence>
<dbReference type="GO" id="GO:0003954">
    <property type="term" value="F:NADH dehydrogenase activity"/>
    <property type="evidence" value="ECO:0007669"/>
    <property type="project" value="TreeGrafter"/>
</dbReference>
<evidence type="ECO:0000256" key="5">
    <source>
        <dbReference type="ARBA" id="ARBA00022692"/>
    </source>
</evidence>
<reference evidence="13" key="1">
    <citation type="journal article" date="2020" name="Gene">
        <title>Structure, gene order, and nucleotide composition of mitochondrial genomes in parasitic lice from Amblycera.</title>
        <authorList>
            <person name="Sweet A.D."/>
            <person name="Johnson K.P."/>
            <person name="Cao Y."/>
            <person name="de Moya R.S."/>
            <person name="Skinner R.K."/>
            <person name="Tan M."/>
            <person name="Virrueta-Herrera S."/>
            <person name="Cameron S.L."/>
        </authorList>
    </citation>
    <scope>NUCLEOTIDE SEQUENCE</scope>
    <source>
        <strain evidence="13">Risp</strain>
    </source>
</reference>
<comment type="catalytic activity">
    <reaction evidence="9 10">
        <text>a ubiquinone + NADH + 5 H(+)(in) = a ubiquinol + NAD(+) + 4 H(+)(out)</text>
        <dbReference type="Rhea" id="RHEA:29091"/>
        <dbReference type="Rhea" id="RHEA-COMP:9565"/>
        <dbReference type="Rhea" id="RHEA-COMP:9566"/>
        <dbReference type="ChEBI" id="CHEBI:15378"/>
        <dbReference type="ChEBI" id="CHEBI:16389"/>
        <dbReference type="ChEBI" id="CHEBI:17976"/>
        <dbReference type="ChEBI" id="CHEBI:57540"/>
        <dbReference type="ChEBI" id="CHEBI:57945"/>
        <dbReference type="EC" id="7.1.1.2"/>
    </reaction>
</comment>
<feature type="transmembrane region" description="Helical" evidence="10">
    <location>
        <begin position="456"/>
        <end position="476"/>
    </location>
</feature>
<feature type="transmembrane region" description="Helical" evidence="10">
    <location>
        <begin position="197"/>
        <end position="216"/>
    </location>
</feature>
<dbReference type="PRINTS" id="PR01434">
    <property type="entry name" value="NADHDHGNASE5"/>
</dbReference>
<comment type="subcellular location">
    <subcellularLocation>
        <location evidence="2">Membrane</location>
        <topology evidence="2">Multi-pass membrane protein</topology>
    </subcellularLocation>
</comment>
<name>A0A7T1HF01_9NEOP</name>
<keyword evidence="7 10" id="KW-1133">Transmembrane helix</keyword>
<feature type="domain" description="NADH-Ubiquinone oxidoreductase (complex I) chain 5 N-terminal" evidence="12">
    <location>
        <begin position="38"/>
        <end position="82"/>
    </location>
</feature>
<evidence type="ECO:0000256" key="10">
    <source>
        <dbReference type="RuleBase" id="RU003404"/>
    </source>
</evidence>
<dbReference type="GO" id="GO:0008137">
    <property type="term" value="F:NADH dehydrogenase (ubiquinone) activity"/>
    <property type="evidence" value="ECO:0007669"/>
    <property type="project" value="UniProtKB-EC"/>
</dbReference>
<comment type="function">
    <text evidence="1">Core subunit of the mitochondrial membrane respiratory chain NADH dehydrogenase (Complex I) that is believed to belong to the minimal assembly required for catalysis. Complex I functions in the transfer of electrons from NADH to the respiratory chain. The immediate electron acceptor for the enzyme is believed to be ubiquinone.</text>
</comment>
<keyword evidence="10" id="KW-0813">Transport</keyword>
<evidence type="ECO:0000256" key="8">
    <source>
        <dbReference type="ARBA" id="ARBA00023136"/>
    </source>
</evidence>
<keyword evidence="10 13" id="KW-0496">Mitochondrion</keyword>
<feature type="domain" description="NADH:quinone oxidoreductase/Mrp antiporter transmembrane" evidence="11">
    <location>
        <begin position="98"/>
        <end position="367"/>
    </location>
</feature>
<keyword evidence="10" id="KW-0520">NAD</keyword>
<feature type="transmembrane region" description="Helical" evidence="10">
    <location>
        <begin position="399"/>
        <end position="421"/>
    </location>
</feature>
<dbReference type="InterPro" id="IPR001750">
    <property type="entry name" value="ND/Mrp_TM"/>
</dbReference>
<dbReference type="Pfam" id="PF00361">
    <property type="entry name" value="Proton_antipo_M"/>
    <property type="match status" value="1"/>
</dbReference>
<evidence type="ECO:0000256" key="3">
    <source>
        <dbReference type="ARBA" id="ARBA00012944"/>
    </source>
</evidence>
<evidence type="ECO:0000256" key="7">
    <source>
        <dbReference type="ARBA" id="ARBA00022989"/>
    </source>
</evidence>
<feature type="transmembrane region" description="Helical" evidence="10">
    <location>
        <begin position="515"/>
        <end position="534"/>
    </location>
</feature>
<dbReference type="EC" id="7.1.1.2" evidence="3 10"/>
<feature type="transmembrane region" description="Helical" evidence="10">
    <location>
        <begin position="322"/>
        <end position="342"/>
    </location>
</feature>
<keyword evidence="10" id="KW-0830">Ubiquinone</keyword>
<protein>
    <recommendedName>
        <fullName evidence="4 10">NADH-ubiquinone oxidoreductase chain 5</fullName>
        <ecNumber evidence="3 10">7.1.1.2</ecNumber>
    </recommendedName>
</protein>
<dbReference type="InterPro" id="IPR001516">
    <property type="entry name" value="Proton_antipo_N"/>
</dbReference>
<geneLocation type="mitochondrion" evidence="13"/>
<keyword evidence="6" id="KW-0249">Electron transport</keyword>
<feature type="transmembrane region" description="Helical" evidence="10">
    <location>
        <begin position="281"/>
        <end position="302"/>
    </location>
</feature>
<accession>A0A7T1HF01</accession>
<comment type="similarity">
    <text evidence="10">Belongs to the complex I subunit 5 family.</text>
</comment>
<evidence type="ECO:0000313" key="13">
    <source>
        <dbReference type="EMBL" id="QPN54241.1"/>
    </source>
</evidence>
<feature type="transmembrane region" description="Helical" evidence="10">
    <location>
        <begin position="105"/>
        <end position="123"/>
    </location>
</feature>
<dbReference type="GO" id="GO:0016020">
    <property type="term" value="C:membrane"/>
    <property type="evidence" value="ECO:0007669"/>
    <property type="project" value="UniProtKB-SubCell"/>
</dbReference>
<gene>
    <name evidence="13" type="primary">nad5</name>
</gene>
<evidence type="ECO:0000256" key="2">
    <source>
        <dbReference type="ARBA" id="ARBA00004141"/>
    </source>
</evidence>
<feature type="transmembrane region" description="Helical" evidence="10">
    <location>
        <begin position="362"/>
        <end position="379"/>
    </location>
</feature>
<keyword evidence="8 10" id="KW-0472">Membrane</keyword>
<dbReference type="AlphaFoldDB" id="A0A7T1HF01"/>
<feature type="transmembrane region" description="Helical" evidence="10">
    <location>
        <begin position="81"/>
        <end position="99"/>
    </location>
</feature>
<dbReference type="InterPro" id="IPR003945">
    <property type="entry name" value="NU5C-like"/>
</dbReference>